<protein>
    <submittedName>
        <fullName evidence="2">Uncharacterized protein</fullName>
    </submittedName>
</protein>
<proteinExistence type="predicted"/>
<gene>
    <name evidence="2" type="ORF">KIN20_019092</name>
</gene>
<name>A0AAD5QQ15_PARTN</name>
<accession>A0AAD5QQ15</accession>
<evidence type="ECO:0000256" key="1">
    <source>
        <dbReference type="SAM" id="SignalP"/>
    </source>
</evidence>
<evidence type="ECO:0000313" key="3">
    <source>
        <dbReference type="Proteomes" id="UP001196413"/>
    </source>
</evidence>
<comment type="caution">
    <text evidence="2">The sequence shown here is derived from an EMBL/GenBank/DDBJ whole genome shotgun (WGS) entry which is preliminary data.</text>
</comment>
<sequence>MVAKITKAPTVLLLISLLYPLRALLECGVKELRNIVAASRRSFTVTSFTPPVAMVCRETPTISDQVQGIAANKGTAQTFADRLAMQTLSRSAFLPNDVILGILSKLTNNVTYEPLQCQKAMLNIASDDGVLNRAVRMLTSEPIGSHFFPATATIGGN</sequence>
<dbReference type="Proteomes" id="UP001196413">
    <property type="component" value="Unassembled WGS sequence"/>
</dbReference>
<organism evidence="2 3">
    <name type="scientific">Parelaphostrongylus tenuis</name>
    <name type="common">Meningeal worm</name>
    <dbReference type="NCBI Taxonomy" id="148309"/>
    <lineage>
        <taxon>Eukaryota</taxon>
        <taxon>Metazoa</taxon>
        <taxon>Ecdysozoa</taxon>
        <taxon>Nematoda</taxon>
        <taxon>Chromadorea</taxon>
        <taxon>Rhabditida</taxon>
        <taxon>Rhabditina</taxon>
        <taxon>Rhabditomorpha</taxon>
        <taxon>Strongyloidea</taxon>
        <taxon>Metastrongylidae</taxon>
        <taxon>Parelaphostrongylus</taxon>
    </lineage>
</organism>
<keyword evidence="3" id="KW-1185">Reference proteome</keyword>
<evidence type="ECO:0000313" key="2">
    <source>
        <dbReference type="EMBL" id="KAJ1360178.1"/>
    </source>
</evidence>
<keyword evidence="1" id="KW-0732">Signal</keyword>
<reference evidence="2" key="1">
    <citation type="submission" date="2021-06" db="EMBL/GenBank/DDBJ databases">
        <title>Parelaphostrongylus tenuis whole genome reference sequence.</title>
        <authorList>
            <person name="Garwood T.J."/>
            <person name="Larsen P.A."/>
            <person name="Fountain-Jones N.M."/>
            <person name="Garbe J.R."/>
            <person name="Macchietto M.G."/>
            <person name="Kania S.A."/>
            <person name="Gerhold R.W."/>
            <person name="Richards J.E."/>
            <person name="Wolf T.M."/>
        </authorList>
    </citation>
    <scope>NUCLEOTIDE SEQUENCE</scope>
    <source>
        <strain evidence="2">MNPRO001-30</strain>
        <tissue evidence="2">Meninges</tissue>
    </source>
</reference>
<dbReference type="AlphaFoldDB" id="A0AAD5QQ15"/>
<feature type="chain" id="PRO_5042230474" evidence="1">
    <location>
        <begin position="24"/>
        <end position="157"/>
    </location>
</feature>
<dbReference type="EMBL" id="JAHQIW010003793">
    <property type="protein sequence ID" value="KAJ1360178.1"/>
    <property type="molecule type" value="Genomic_DNA"/>
</dbReference>
<feature type="signal peptide" evidence="1">
    <location>
        <begin position="1"/>
        <end position="23"/>
    </location>
</feature>